<dbReference type="SUPFAM" id="SSF48452">
    <property type="entry name" value="TPR-like"/>
    <property type="match status" value="2"/>
</dbReference>
<dbReference type="GO" id="GO:0008476">
    <property type="term" value="F:protein-tyrosine sulfotransferase activity"/>
    <property type="evidence" value="ECO:0007669"/>
    <property type="project" value="InterPro"/>
</dbReference>
<keyword evidence="4" id="KW-1185">Reference proteome</keyword>
<dbReference type="Gene3D" id="1.25.40.10">
    <property type="entry name" value="Tetratricopeptide repeat domain"/>
    <property type="match status" value="2"/>
</dbReference>
<dbReference type="RefSeq" id="WP_092500404.1">
    <property type="nucleotide sequence ID" value="NZ_FNFV01000004.1"/>
</dbReference>
<accession>A0A1G9E7M1</accession>
<dbReference type="PANTHER" id="PTHR12788">
    <property type="entry name" value="PROTEIN-TYROSINE SULFOTRANSFERASE 2"/>
    <property type="match status" value="1"/>
</dbReference>
<protein>
    <submittedName>
        <fullName evidence="3">Tfp pilus assembly protein PilF</fullName>
    </submittedName>
</protein>
<dbReference type="PROSITE" id="PS50005">
    <property type="entry name" value="TPR"/>
    <property type="match status" value="2"/>
</dbReference>
<dbReference type="InterPro" id="IPR026634">
    <property type="entry name" value="TPST-like"/>
</dbReference>
<reference evidence="4" key="1">
    <citation type="submission" date="2016-10" db="EMBL/GenBank/DDBJ databases">
        <authorList>
            <person name="Varghese N."/>
            <person name="Submissions S."/>
        </authorList>
    </citation>
    <scope>NUCLEOTIDE SEQUENCE [LARGE SCALE GENOMIC DNA]</scope>
    <source>
        <strain evidence="4">CGMCC 1.10789</strain>
    </source>
</reference>
<keyword evidence="1" id="KW-0808">Transferase</keyword>
<dbReference type="InterPro" id="IPR027417">
    <property type="entry name" value="P-loop_NTPase"/>
</dbReference>
<evidence type="ECO:0000256" key="1">
    <source>
        <dbReference type="ARBA" id="ARBA00022679"/>
    </source>
</evidence>
<dbReference type="Pfam" id="PF14559">
    <property type="entry name" value="TPR_19"/>
    <property type="match status" value="1"/>
</dbReference>
<dbReference type="STRING" id="990712.SAMN05216257_104185"/>
<feature type="repeat" description="TPR" evidence="2">
    <location>
        <begin position="43"/>
        <end position="76"/>
    </location>
</feature>
<evidence type="ECO:0000313" key="3">
    <source>
        <dbReference type="EMBL" id="SDK72129.1"/>
    </source>
</evidence>
<dbReference type="SMART" id="SM00028">
    <property type="entry name" value="TPR"/>
    <property type="match status" value="7"/>
</dbReference>
<organism evidence="3 4">
    <name type="scientific">Meinhardsimonia xiamenensis</name>
    <dbReference type="NCBI Taxonomy" id="990712"/>
    <lineage>
        <taxon>Bacteria</taxon>
        <taxon>Pseudomonadati</taxon>
        <taxon>Pseudomonadota</taxon>
        <taxon>Alphaproteobacteria</taxon>
        <taxon>Rhodobacterales</taxon>
        <taxon>Paracoccaceae</taxon>
        <taxon>Meinhardsimonia</taxon>
    </lineage>
</organism>
<feature type="repeat" description="TPR" evidence="2">
    <location>
        <begin position="201"/>
        <end position="234"/>
    </location>
</feature>
<proteinExistence type="predicted"/>
<dbReference type="Gene3D" id="3.40.50.300">
    <property type="entry name" value="P-loop containing nucleotide triphosphate hydrolases"/>
    <property type="match status" value="1"/>
</dbReference>
<dbReference type="AlphaFoldDB" id="A0A1G9E7M1"/>
<sequence>MLPLNPARIPALYREAVNHLAAGRRAEARALLERILAVNPRFAEAQFQLGRVALAEGKPDEACAAFARAAALKPDEAAIWRSWAEAAAKGGAAASAELLRAARKARLPEPLMRQVEAALAPPARPRPSTGGAPPEALKAIVAALEKDRFAEAAAKARALLARYPSSAPAHAMLAAAEGGLGRLEAAEAAHRKAIALAPDYAEGRANFGRFLVERGRLEEGIAELREAIRLSPRLGLAWGHLALALERMGKTDAAAEAAKRALALGADGAETRLVLARCQMAQAEPEPALKTLAPLLSAKAPPLEALLLRAEALALLDRTDEAIAACDAAIGAAPDSPAPLAEKARLMQRLGRFDEAEALFRAAIAKAPEDGRAFRIFMASHRATADDPLIAEMERRWEDPAITGMNRAEFGFALAKAMEDIGAHDKVFTYLRPANAIIRARYPFDREALRRDLDAIMEACAALDFSPREIEGASDYAPIFVAGLPRSGTTLVESILAAHSAVTAGGELGLGRGAAARLVFGTGGKATAPLTEAAIAAAGREAEAAMRARFPAALRLTDKSVQTHNFLGLIRLMLPRAALVVVERDPRDSLLSMYRNLFAFGRHRYAYDLDDLAFYWREYRRIMRFWRERMPGGYHVVRYEDLVADPEAQARALIAACGLEWEDACLDFHKTKRRVDTLSLHQVRQPIYRSSMKAWERYADEIAPLLEAIEEIEAEEAAHGQ</sequence>
<dbReference type="SUPFAM" id="SSF52540">
    <property type="entry name" value="P-loop containing nucleoside triphosphate hydrolases"/>
    <property type="match status" value="1"/>
</dbReference>
<dbReference type="InterPro" id="IPR011990">
    <property type="entry name" value="TPR-like_helical_dom_sf"/>
</dbReference>
<name>A0A1G9E7M1_9RHOB</name>
<gene>
    <name evidence="3" type="ORF">SAMN05216257_104185</name>
</gene>
<evidence type="ECO:0000256" key="2">
    <source>
        <dbReference type="PROSITE-ProRule" id="PRU00339"/>
    </source>
</evidence>
<dbReference type="Proteomes" id="UP000199328">
    <property type="component" value="Unassembled WGS sequence"/>
</dbReference>
<dbReference type="InterPro" id="IPR019734">
    <property type="entry name" value="TPR_rpt"/>
</dbReference>
<dbReference type="PANTHER" id="PTHR12788:SF10">
    <property type="entry name" value="PROTEIN-TYROSINE SULFOTRANSFERASE"/>
    <property type="match status" value="1"/>
</dbReference>
<dbReference type="Pfam" id="PF13469">
    <property type="entry name" value="Sulfotransfer_3"/>
    <property type="match status" value="1"/>
</dbReference>
<dbReference type="EMBL" id="FNFV01000004">
    <property type="protein sequence ID" value="SDK72129.1"/>
    <property type="molecule type" value="Genomic_DNA"/>
</dbReference>
<evidence type="ECO:0000313" key="4">
    <source>
        <dbReference type="Proteomes" id="UP000199328"/>
    </source>
</evidence>
<dbReference type="Pfam" id="PF13432">
    <property type="entry name" value="TPR_16"/>
    <property type="match status" value="2"/>
</dbReference>
<dbReference type="Pfam" id="PF13181">
    <property type="entry name" value="TPR_8"/>
    <property type="match status" value="1"/>
</dbReference>
<keyword evidence="2" id="KW-0802">TPR repeat</keyword>
<dbReference type="OrthoDB" id="9800698at2"/>